<evidence type="ECO:0000256" key="1">
    <source>
        <dbReference type="ARBA" id="ARBA00004123"/>
    </source>
</evidence>
<dbReference type="GO" id="GO:0006260">
    <property type="term" value="P:DNA replication"/>
    <property type="evidence" value="ECO:0007669"/>
    <property type="project" value="UniProtKB-KW"/>
</dbReference>
<feature type="compositionally biased region" description="Basic residues" evidence="7">
    <location>
        <begin position="106"/>
        <end position="116"/>
    </location>
</feature>
<evidence type="ECO:0000313" key="9">
    <source>
        <dbReference type="Proteomes" id="UP001140091"/>
    </source>
</evidence>
<evidence type="ECO:0008006" key="10">
    <source>
        <dbReference type="Google" id="ProtNLM"/>
    </source>
</evidence>
<dbReference type="EMBL" id="JANBPK010001211">
    <property type="protein sequence ID" value="KAJ2924645.1"/>
    <property type="molecule type" value="Genomic_DNA"/>
</dbReference>
<comment type="caution">
    <text evidence="8">The sequence shown here is derived from an EMBL/GenBank/DDBJ whole genome shotgun (WGS) entry which is preliminary data.</text>
</comment>
<gene>
    <name evidence="8" type="ORF">H1R20_g12443</name>
</gene>
<name>A0A9W8IXV8_9AGAR</name>
<feature type="non-terminal residue" evidence="8">
    <location>
        <position position="1"/>
    </location>
</feature>
<keyword evidence="9" id="KW-1185">Reference proteome</keyword>
<dbReference type="GO" id="GO:0031390">
    <property type="term" value="C:Ctf18 RFC-like complex"/>
    <property type="evidence" value="ECO:0007669"/>
    <property type="project" value="InterPro"/>
</dbReference>
<comment type="subcellular location">
    <subcellularLocation>
        <location evidence="1">Nucleus</location>
    </subcellularLocation>
</comment>
<evidence type="ECO:0000256" key="7">
    <source>
        <dbReference type="SAM" id="MobiDB-lite"/>
    </source>
</evidence>
<proteinExistence type="inferred from homology"/>
<evidence type="ECO:0000256" key="4">
    <source>
        <dbReference type="ARBA" id="ARBA00023242"/>
    </source>
</evidence>
<evidence type="ECO:0000256" key="3">
    <source>
        <dbReference type="ARBA" id="ARBA00023125"/>
    </source>
</evidence>
<evidence type="ECO:0000256" key="2">
    <source>
        <dbReference type="ARBA" id="ARBA00022705"/>
    </source>
</evidence>
<dbReference type="Pfam" id="PF09696">
    <property type="entry name" value="Ctf8"/>
    <property type="match status" value="1"/>
</dbReference>
<keyword evidence="3" id="KW-0238">DNA-binding</keyword>
<evidence type="ECO:0000256" key="6">
    <source>
        <dbReference type="ARBA" id="ARBA00038447"/>
    </source>
</evidence>
<protein>
    <recommendedName>
        <fullName evidence="10">Chromosome transmission fidelity protein 8</fullName>
    </recommendedName>
</protein>
<dbReference type="GO" id="GO:0003677">
    <property type="term" value="F:DNA binding"/>
    <property type="evidence" value="ECO:0007669"/>
    <property type="project" value="UniProtKB-KW"/>
</dbReference>
<keyword evidence="5" id="KW-0131">Cell cycle</keyword>
<feature type="compositionally biased region" description="Low complexity" evidence="7">
    <location>
        <begin position="96"/>
        <end position="105"/>
    </location>
</feature>
<keyword evidence="2" id="KW-0235">DNA replication</keyword>
<comment type="similarity">
    <text evidence="6">Belongs to the CTF8 family.</text>
</comment>
<accession>A0A9W8IXV8</accession>
<dbReference type="InterPro" id="IPR018607">
    <property type="entry name" value="Ctf8"/>
</dbReference>
<dbReference type="GO" id="GO:0007064">
    <property type="term" value="P:mitotic sister chromatid cohesion"/>
    <property type="evidence" value="ECO:0007669"/>
    <property type="project" value="InterPro"/>
</dbReference>
<keyword evidence="4" id="KW-0539">Nucleus</keyword>
<evidence type="ECO:0000256" key="5">
    <source>
        <dbReference type="ARBA" id="ARBA00023306"/>
    </source>
</evidence>
<dbReference type="AlphaFoldDB" id="A0A9W8IXV8"/>
<dbReference type="OrthoDB" id="121932at2759"/>
<reference evidence="8" key="1">
    <citation type="submission" date="2022-06" db="EMBL/GenBank/DDBJ databases">
        <title>Genome Sequence of Candolleomyces eurysporus.</title>
        <authorList>
            <person name="Buettner E."/>
        </authorList>
    </citation>
    <scope>NUCLEOTIDE SEQUENCE</scope>
    <source>
        <strain evidence="8">VTCC 930004</strain>
    </source>
</reference>
<feature type="compositionally biased region" description="Polar residues" evidence="7">
    <location>
        <begin position="151"/>
        <end position="163"/>
    </location>
</feature>
<feature type="compositionally biased region" description="Acidic residues" evidence="7">
    <location>
        <begin position="126"/>
        <end position="147"/>
    </location>
</feature>
<evidence type="ECO:0000313" key="8">
    <source>
        <dbReference type="EMBL" id="KAJ2924645.1"/>
    </source>
</evidence>
<feature type="region of interest" description="Disordered" evidence="7">
    <location>
        <begin position="94"/>
        <end position="163"/>
    </location>
</feature>
<organism evidence="8 9">
    <name type="scientific">Candolleomyces eurysporus</name>
    <dbReference type="NCBI Taxonomy" id="2828524"/>
    <lineage>
        <taxon>Eukaryota</taxon>
        <taxon>Fungi</taxon>
        <taxon>Dikarya</taxon>
        <taxon>Basidiomycota</taxon>
        <taxon>Agaricomycotina</taxon>
        <taxon>Agaricomycetes</taxon>
        <taxon>Agaricomycetidae</taxon>
        <taxon>Agaricales</taxon>
        <taxon>Agaricineae</taxon>
        <taxon>Psathyrellaceae</taxon>
        <taxon>Candolleomyces</taxon>
    </lineage>
</organism>
<dbReference type="Proteomes" id="UP001140091">
    <property type="component" value="Unassembled WGS sequence"/>
</dbReference>
<sequence length="186" mass="20360">MIIPITLPDPSTSSTSNPKLPPTLAKISHDEIVLIELQGALDVGDAHPSERNGKFVGKLSIDDGLKKPTLLIGHHLLEGKIAPIPKPLAIMHRTKSTNPLSSPSLSKKKKKKKHKSANSDLGAMDVDGDEKEEEEEEEEGTEEDMMEGQENTSASETEGQTSQWTIVGLVKKKIIFSKRPMPIIKR</sequence>
<dbReference type="PANTHER" id="PTHR28605">
    <property type="entry name" value="CTF8, CHROMOSOME TRANSMISSION FIDELITY FACTOR 8 HOMOLOG (S. CEREVISIAE)"/>
    <property type="match status" value="1"/>
</dbReference>
<dbReference type="PANTHER" id="PTHR28605:SF1">
    <property type="entry name" value="CHROMOSOME TRANSMISSION FIDELITY FACTOR 8"/>
    <property type="match status" value="1"/>
</dbReference>